<evidence type="ECO:0000256" key="5">
    <source>
        <dbReference type="SAM" id="MobiDB-lite"/>
    </source>
</evidence>
<protein>
    <submittedName>
        <fullName evidence="8">Putative flippase GtrA</fullName>
    </submittedName>
</protein>
<feature type="transmembrane region" description="Helical" evidence="6">
    <location>
        <begin position="39"/>
        <end position="59"/>
    </location>
</feature>
<evidence type="ECO:0000313" key="8">
    <source>
        <dbReference type="EMBL" id="TCP56224.1"/>
    </source>
</evidence>
<gene>
    <name evidence="8" type="ORF">EV191_101164</name>
</gene>
<dbReference type="EMBL" id="SLXQ01000001">
    <property type="protein sequence ID" value="TCP56224.1"/>
    <property type="molecule type" value="Genomic_DNA"/>
</dbReference>
<feature type="transmembrane region" description="Helical" evidence="6">
    <location>
        <begin position="138"/>
        <end position="159"/>
    </location>
</feature>
<evidence type="ECO:0000313" key="9">
    <source>
        <dbReference type="Proteomes" id="UP000294911"/>
    </source>
</evidence>
<feature type="transmembrane region" description="Helical" evidence="6">
    <location>
        <begin position="104"/>
        <end position="126"/>
    </location>
</feature>
<dbReference type="GO" id="GO:0016020">
    <property type="term" value="C:membrane"/>
    <property type="evidence" value="ECO:0007669"/>
    <property type="project" value="UniProtKB-SubCell"/>
</dbReference>
<dbReference type="OrthoDB" id="5185562at2"/>
<feature type="region of interest" description="Disordered" evidence="5">
    <location>
        <begin position="1"/>
        <end position="21"/>
    </location>
</feature>
<evidence type="ECO:0000256" key="6">
    <source>
        <dbReference type="SAM" id="Phobius"/>
    </source>
</evidence>
<organism evidence="8 9">
    <name type="scientific">Tamaricihabitans halophyticus</name>
    <dbReference type="NCBI Taxonomy" id="1262583"/>
    <lineage>
        <taxon>Bacteria</taxon>
        <taxon>Bacillati</taxon>
        <taxon>Actinomycetota</taxon>
        <taxon>Actinomycetes</taxon>
        <taxon>Pseudonocardiales</taxon>
        <taxon>Pseudonocardiaceae</taxon>
        <taxon>Tamaricihabitans</taxon>
    </lineage>
</organism>
<keyword evidence="4 6" id="KW-0472">Membrane</keyword>
<dbReference type="AlphaFoldDB" id="A0A4R2R325"/>
<dbReference type="InterPro" id="IPR007267">
    <property type="entry name" value="GtrA_DPMS_TM"/>
</dbReference>
<accession>A0A4R2R325</accession>
<keyword evidence="3 6" id="KW-1133">Transmembrane helix</keyword>
<dbReference type="Pfam" id="PF04138">
    <property type="entry name" value="GtrA_DPMS_TM"/>
    <property type="match status" value="1"/>
</dbReference>
<evidence type="ECO:0000256" key="4">
    <source>
        <dbReference type="ARBA" id="ARBA00023136"/>
    </source>
</evidence>
<dbReference type="GO" id="GO:0000271">
    <property type="term" value="P:polysaccharide biosynthetic process"/>
    <property type="evidence" value="ECO:0007669"/>
    <property type="project" value="InterPro"/>
</dbReference>
<proteinExistence type="predicted"/>
<feature type="transmembrane region" description="Helical" evidence="6">
    <location>
        <begin position="65"/>
        <end position="83"/>
    </location>
</feature>
<comment type="caution">
    <text evidence="8">The sequence shown here is derived from an EMBL/GenBank/DDBJ whole genome shotgun (WGS) entry which is preliminary data.</text>
</comment>
<evidence type="ECO:0000256" key="1">
    <source>
        <dbReference type="ARBA" id="ARBA00004141"/>
    </source>
</evidence>
<keyword evidence="9" id="KW-1185">Reference proteome</keyword>
<evidence type="ECO:0000256" key="3">
    <source>
        <dbReference type="ARBA" id="ARBA00022989"/>
    </source>
</evidence>
<sequence length="178" mass="19465">MTAMAEEATANTDDTTADPAQRRGRFGISRKVRVTFMKFAASSAAATVAGQLVLSFLYWTHLTTAGISSAIAFLTGSVINYIAYRKWTWQRKGRPSLRHELLPYIGVVAIYGVGTVGITKLTHMWLSPLVEDTAFRGLLLNACFLFATGVLFLFKFLLLNRVFGERHGKGSPAATSPS</sequence>
<keyword evidence="2 6" id="KW-0812">Transmembrane</keyword>
<reference evidence="8 9" key="1">
    <citation type="submission" date="2019-03" db="EMBL/GenBank/DDBJ databases">
        <title>Genomic Encyclopedia of Type Strains, Phase IV (KMG-IV): sequencing the most valuable type-strain genomes for metagenomic binning, comparative biology and taxonomic classification.</title>
        <authorList>
            <person name="Goeker M."/>
        </authorList>
    </citation>
    <scope>NUCLEOTIDE SEQUENCE [LARGE SCALE GENOMIC DNA]</scope>
    <source>
        <strain evidence="8 9">DSM 45765</strain>
    </source>
</reference>
<evidence type="ECO:0000256" key="2">
    <source>
        <dbReference type="ARBA" id="ARBA00022692"/>
    </source>
</evidence>
<feature type="compositionally biased region" description="Low complexity" evidence="5">
    <location>
        <begin position="1"/>
        <end position="18"/>
    </location>
</feature>
<name>A0A4R2R325_9PSEU</name>
<dbReference type="Proteomes" id="UP000294911">
    <property type="component" value="Unassembled WGS sequence"/>
</dbReference>
<comment type="subcellular location">
    <subcellularLocation>
        <location evidence="1">Membrane</location>
        <topology evidence="1">Multi-pass membrane protein</topology>
    </subcellularLocation>
</comment>
<feature type="domain" description="GtrA/DPMS transmembrane" evidence="7">
    <location>
        <begin position="38"/>
        <end position="160"/>
    </location>
</feature>
<evidence type="ECO:0000259" key="7">
    <source>
        <dbReference type="Pfam" id="PF04138"/>
    </source>
</evidence>